<accession>D0LUI1</accession>
<evidence type="ECO:0000256" key="3">
    <source>
        <dbReference type="PROSITE-ProRule" id="PRU00339"/>
    </source>
</evidence>
<dbReference type="STRING" id="502025.Hoch_6840"/>
<dbReference type="OrthoDB" id="5503541at2"/>
<dbReference type="SMART" id="SM00028">
    <property type="entry name" value="TPR"/>
    <property type="match status" value="5"/>
</dbReference>
<protein>
    <submittedName>
        <fullName evidence="5">Tetratricopeptide TPR_2 repeat protein</fullName>
    </submittedName>
</protein>
<feature type="repeat" description="TPR" evidence="3">
    <location>
        <begin position="292"/>
        <end position="325"/>
    </location>
</feature>
<dbReference type="Pfam" id="PF14559">
    <property type="entry name" value="TPR_19"/>
    <property type="match status" value="1"/>
</dbReference>
<dbReference type="InterPro" id="IPR013105">
    <property type="entry name" value="TPR_2"/>
</dbReference>
<dbReference type="InterPro" id="IPR011990">
    <property type="entry name" value="TPR-like_helical_dom_sf"/>
</dbReference>
<sequence>MTSSTVDTWQIALRRGLEHQRAGRFEESAECFEQAHRLAPSCPEVCYALGRARLRAGAALEAEALLRFAWDGDRTLLSAAGTLARCLGLHQGRFDDGYQVLDQGAAAHGATAVLEVVRSELLLAQERLDEAREAAEGALEAPGSETEHRAARLTLARVLHGEGMACADAGEMERAMFLFRQTIHLDDTWARPQVNLGVVLTRLGMHARAMASFERALELEPDNAIAFENRGLLRQASGDIQGACADLGRAIELEPGSRNAVLSLVAIHRERGDIRAAASVLADAIEAQPDDVALWAELGLVFCEQGDRRRAESCWRRALQLQPDHEGTCRHLASLLVRDGRLYEATVLAQRLPPEDAAAPDMPARHDRRP</sequence>
<name>D0LUI1_HALO1</name>
<dbReference type="PANTHER" id="PTHR44858:SF1">
    <property type="entry name" value="UDP-N-ACETYLGLUCOSAMINE--PEPTIDE N-ACETYLGLUCOSAMINYLTRANSFERASE SPINDLY-RELATED"/>
    <property type="match status" value="1"/>
</dbReference>
<dbReference type="Proteomes" id="UP000001880">
    <property type="component" value="Chromosome"/>
</dbReference>
<dbReference type="PROSITE" id="PS50005">
    <property type="entry name" value="TPR"/>
    <property type="match status" value="2"/>
</dbReference>
<keyword evidence="6" id="KW-1185">Reference proteome</keyword>
<dbReference type="PROSITE" id="PS50293">
    <property type="entry name" value="TPR_REGION"/>
    <property type="match status" value="1"/>
</dbReference>
<dbReference type="RefSeq" id="WP_012831896.1">
    <property type="nucleotide sequence ID" value="NC_013440.1"/>
</dbReference>
<dbReference type="PANTHER" id="PTHR44858">
    <property type="entry name" value="TETRATRICOPEPTIDE REPEAT PROTEIN 6"/>
    <property type="match status" value="1"/>
</dbReference>
<dbReference type="Pfam" id="PF13432">
    <property type="entry name" value="TPR_16"/>
    <property type="match status" value="1"/>
</dbReference>
<dbReference type="AlphaFoldDB" id="D0LUI1"/>
<evidence type="ECO:0000256" key="2">
    <source>
        <dbReference type="ARBA" id="ARBA00022803"/>
    </source>
</evidence>
<gene>
    <name evidence="5" type="ordered locus">Hoch_6840</name>
</gene>
<dbReference type="InterPro" id="IPR050498">
    <property type="entry name" value="Ycf3"/>
</dbReference>
<dbReference type="Pfam" id="PF07719">
    <property type="entry name" value="TPR_2"/>
    <property type="match status" value="1"/>
</dbReference>
<dbReference type="HOGENOM" id="CLU_747559_0_0_7"/>
<keyword evidence="2 3" id="KW-0802">TPR repeat</keyword>
<dbReference type="EMBL" id="CP001804">
    <property type="protein sequence ID" value="ACY19304.1"/>
    <property type="molecule type" value="Genomic_DNA"/>
</dbReference>
<evidence type="ECO:0000313" key="5">
    <source>
        <dbReference type="EMBL" id="ACY19304.1"/>
    </source>
</evidence>
<dbReference type="eggNOG" id="COG0457">
    <property type="taxonomic scope" value="Bacteria"/>
</dbReference>
<dbReference type="SUPFAM" id="SSF48452">
    <property type="entry name" value="TPR-like"/>
    <property type="match status" value="2"/>
</dbReference>
<proteinExistence type="predicted"/>
<keyword evidence="1" id="KW-0677">Repeat</keyword>
<evidence type="ECO:0000313" key="6">
    <source>
        <dbReference type="Proteomes" id="UP000001880"/>
    </source>
</evidence>
<feature type="repeat" description="TPR" evidence="3">
    <location>
        <begin position="190"/>
        <end position="223"/>
    </location>
</feature>
<dbReference type="KEGG" id="hoh:Hoch_6840"/>
<evidence type="ECO:0000256" key="1">
    <source>
        <dbReference type="ARBA" id="ARBA00022737"/>
    </source>
</evidence>
<feature type="coiled-coil region" evidence="4">
    <location>
        <begin position="114"/>
        <end position="141"/>
    </location>
</feature>
<dbReference type="InterPro" id="IPR019734">
    <property type="entry name" value="TPR_rpt"/>
</dbReference>
<dbReference type="Gene3D" id="1.25.40.10">
    <property type="entry name" value="Tetratricopeptide repeat domain"/>
    <property type="match status" value="3"/>
</dbReference>
<evidence type="ECO:0000256" key="4">
    <source>
        <dbReference type="SAM" id="Coils"/>
    </source>
</evidence>
<reference evidence="5 6" key="1">
    <citation type="journal article" date="2010" name="Stand. Genomic Sci.">
        <title>Complete genome sequence of Haliangium ochraceum type strain (SMP-2).</title>
        <authorList>
            <consortium name="US DOE Joint Genome Institute (JGI-PGF)"/>
            <person name="Ivanova N."/>
            <person name="Daum C."/>
            <person name="Lang E."/>
            <person name="Abt B."/>
            <person name="Kopitz M."/>
            <person name="Saunders E."/>
            <person name="Lapidus A."/>
            <person name="Lucas S."/>
            <person name="Glavina Del Rio T."/>
            <person name="Nolan M."/>
            <person name="Tice H."/>
            <person name="Copeland A."/>
            <person name="Cheng J.F."/>
            <person name="Chen F."/>
            <person name="Bruce D."/>
            <person name="Goodwin L."/>
            <person name="Pitluck S."/>
            <person name="Mavromatis K."/>
            <person name="Pati A."/>
            <person name="Mikhailova N."/>
            <person name="Chen A."/>
            <person name="Palaniappan K."/>
            <person name="Land M."/>
            <person name="Hauser L."/>
            <person name="Chang Y.J."/>
            <person name="Jeffries C.D."/>
            <person name="Detter J.C."/>
            <person name="Brettin T."/>
            <person name="Rohde M."/>
            <person name="Goker M."/>
            <person name="Bristow J."/>
            <person name="Markowitz V."/>
            <person name="Eisen J.A."/>
            <person name="Hugenholtz P."/>
            <person name="Kyrpides N.C."/>
            <person name="Klenk H.P."/>
        </authorList>
    </citation>
    <scope>NUCLEOTIDE SEQUENCE [LARGE SCALE GENOMIC DNA]</scope>
    <source>
        <strain evidence="6">DSM 14365 / CIP 107738 / JCM 11303 / AJ 13395 / SMP-2</strain>
    </source>
</reference>
<organism evidence="5 6">
    <name type="scientific">Haliangium ochraceum (strain DSM 14365 / JCM 11303 / SMP-2)</name>
    <dbReference type="NCBI Taxonomy" id="502025"/>
    <lineage>
        <taxon>Bacteria</taxon>
        <taxon>Pseudomonadati</taxon>
        <taxon>Myxococcota</taxon>
        <taxon>Polyangia</taxon>
        <taxon>Haliangiales</taxon>
        <taxon>Kofleriaceae</taxon>
        <taxon>Haliangium</taxon>
    </lineage>
</organism>
<keyword evidence="4" id="KW-0175">Coiled coil</keyword>